<evidence type="ECO:0000256" key="2">
    <source>
        <dbReference type="SAM" id="SignalP"/>
    </source>
</evidence>
<reference evidence="3 4" key="1">
    <citation type="submission" date="2024-09" db="EMBL/GenBank/DDBJ databases">
        <title>Novel species of the genus Pelomonas and Roseateles isolated from streams.</title>
        <authorList>
            <person name="Lu H."/>
        </authorList>
    </citation>
    <scope>NUCLEOTIDE SEQUENCE [LARGE SCALE GENOMIC DNA]</scope>
    <source>
        <strain evidence="3 4">BYS96W</strain>
    </source>
</reference>
<evidence type="ECO:0000256" key="1">
    <source>
        <dbReference type="SAM" id="Phobius"/>
    </source>
</evidence>
<evidence type="ECO:0000313" key="3">
    <source>
        <dbReference type="EMBL" id="MFG6456469.1"/>
    </source>
</evidence>
<keyword evidence="1" id="KW-1133">Transmembrane helix</keyword>
<feature type="signal peptide" evidence="2">
    <location>
        <begin position="1"/>
        <end position="28"/>
    </location>
</feature>
<dbReference type="Pfam" id="PF04956">
    <property type="entry name" value="TrbC"/>
    <property type="match status" value="1"/>
</dbReference>
<sequence length="96" mass="9902">MNKSPIQSTSKLALVAALLLLSAHPAFAQISSTAGTLLGNVNSWMLGIGGVIVTCALMFVGFRMVFQAAEWKDVAPVFWGGVLIGSAAAIGPQLIS</sequence>
<feature type="transmembrane region" description="Helical" evidence="1">
    <location>
        <begin position="77"/>
        <end position="95"/>
    </location>
</feature>
<gene>
    <name evidence="3" type="ORF">ACG00X_06455</name>
</gene>
<feature type="chain" id="PRO_5046166584" evidence="2">
    <location>
        <begin position="29"/>
        <end position="96"/>
    </location>
</feature>
<proteinExistence type="predicted"/>
<evidence type="ECO:0000313" key="4">
    <source>
        <dbReference type="Proteomes" id="UP001606305"/>
    </source>
</evidence>
<protein>
    <submittedName>
        <fullName evidence="3">TrbC/VirB2 family protein</fullName>
    </submittedName>
</protein>
<keyword evidence="4" id="KW-1185">Reference proteome</keyword>
<dbReference type="EMBL" id="JBIGIA010000004">
    <property type="protein sequence ID" value="MFG6456469.1"/>
    <property type="molecule type" value="Genomic_DNA"/>
</dbReference>
<accession>A0ABW7G3E9</accession>
<dbReference type="InterPro" id="IPR007039">
    <property type="entry name" value="TrbC/VirB2"/>
</dbReference>
<keyword evidence="1" id="KW-0812">Transmembrane</keyword>
<keyword evidence="1" id="KW-0472">Membrane</keyword>
<name>A0ABW7G3E9_9BURK</name>
<dbReference type="Proteomes" id="UP001606305">
    <property type="component" value="Unassembled WGS sequence"/>
</dbReference>
<organism evidence="3 4">
    <name type="scientific">Pelomonas nitida</name>
    <dbReference type="NCBI Taxonomy" id="3299027"/>
    <lineage>
        <taxon>Bacteria</taxon>
        <taxon>Pseudomonadati</taxon>
        <taxon>Pseudomonadota</taxon>
        <taxon>Betaproteobacteria</taxon>
        <taxon>Burkholderiales</taxon>
        <taxon>Sphaerotilaceae</taxon>
        <taxon>Roseateles</taxon>
    </lineage>
</organism>
<keyword evidence="2" id="KW-0732">Signal</keyword>
<dbReference type="RefSeq" id="WP_394487218.1">
    <property type="nucleotide sequence ID" value="NZ_JBIGIA010000004.1"/>
</dbReference>
<feature type="transmembrane region" description="Helical" evidence="1">
    <location>
        <begin position="44"/>
        <end position="65"/>
    </location>
</feature>
<comment type="caution">
    <text evidence="3">The sequence shown here is derived from an EMBL/GenBank/DDBJ whole genome shotgun (WGS) entry which is preliminary data.</text>
</comment>